<proteinExistence type="predicted"/>
<organism evidence="1 2">
    <name type="scientific">Sulfobacillus acidophilus (strain ATCC 700253 / DSM 10332 / NAL)</name>
    <dbReference type="NCBI Taxonomy" id="679936"/>
    <lineage>
        <taxon>Bacteria</taxon>
        <taxon>Bacillati</taxon>
        <taxon>Bacillota</taxon>
        <taxon>Clostridia</taxon>
        <taxon>Eubacteriales</taxon>
        <taxon>Clostridiales Family XVII. Incertae Sedis</taxon>
        <taxon>Sulfobacillus</taxon>
    </lineage>
</organism>
<dbReference type="EMBL" id="CP003179">
    <property type="protein sequence ID" value="AEW04105.1"/>
    <property type="molecule type" value="Genomic_DNA"/>
</dbReference>
<sequence length="171" mass="18618">MMRRLARRMRYGRFFAMGIVGVLGSLLNAGPLVSAQSLSRTTIVGPGFSCEINAQTPHFSKWWWTRKNQYKVDTKGDGSCTDPADELQAQATLYYAAYIGLSGYWVAANPSPIATVYNKSSIQTGQSYTGCEYLSTNEYYGTAILWVNGGPPQDSPIAGPVSVECIPPQTA</sequence>
<evidence type="ECO:0000313" key="1">
    <source>
        <dbReference type="EMBL" id="AEW04105.1"/>
    </source>
</evidence>
<dbReference type="KEGG" id="sap:Sulac_0574"/>
<name>G8TZD6_SULAD</name>
<keyword evidence="2" id="KW-1185">Reference proteome</keyword>
<accession>G8TZD6</accession>
<dbReference type="HOGENOM" id="CLU_1562068_0_0_9"/>
<dbReference type="STRING" id="679936.Sulac_0574"/>
<reference evidence="2" key="1">
    <citation type="submission" date="2011-12" db="EMBL/GenBank/DDBJ databases">
        <title>The complete genome of chromosome of Sulfobacillus acidophilus DSM 10332.</title>
        <authorList>
            <person name="Lucas S."/>
            <person name="Han J."/>
            <person name="Lapidus A."/>
            <person name="Bruce D."/>
            <person name="Goodwin L."/>
            <person name="Pitluck S."/>
            <person name="Peters L."/>
            <person name="Kyrpides N."/>
            <person name="Mavromatis K."/>
            <person name="Ivanova N."/>
            <person name="Mikhailova N."/>
            <person name="Chertkov O."/>
            <person name="Saunders E."/>
            <person name="Detter J.C."/>
            <person name="Tapia R."/>
            <person name="Han C."/>
            <person name="Land M."/>
            <person name="Hauser L."/>
            <person name="Markowitz V."/>
            <person name="Cheng J.-F."/>
            <person name="Hugenholtz P."/>
            <person name="Woyke T."/>
            <person name="Wu D."/>
            <person name="Pukall R."/>
            <person name="Gehrich-Schroeter G."/>
            <person name="Schneider S."/>
            <person name="Klenk H.-P."/>
            <person name="Eisen J.A."/>
        </authorList>
    </citation>
    <scope>NUCLEOTIDE SEQUENCE [LARGE SCALE GENOMIC DNA]</scope>
    <source>
        <strain evidence="2">ATCC 700253 / DSM 10332 / NAL</strain>
    </source>
</reference>
<protein>
    <submittedName>
        <fullName evidence="1">Uncharacterized protein</fullName>
    </submittedName>
</protein>
<dbReference type="AlphaFoldDB" id="G8TZD6"/>
<evidence type="ECO:0000313" key="2">
    <source>
        <dbReference type="Proteomes" id="UP000005439"/>
    </source>
</evidence>
<dbReference type="Proteomes" id="UP000005439">
    <property type="component" value="Chromosome"/>
</dbReference>
<reference evidence="1 2" key="2">
    <citation type="journal article" date="2012" name="Stand. Genomic Sci.">
        <title>Complete genome sequence of the moderately thermophilic mineral-sulfide-oxidizing firmicute Sulfobacillus acidophilus type strain (NAL(T)).</title>
        <authorList>
            <person name="Anderson I."/>
            <person name="Chertkov O."/>
            <person name="Chen A."/>
            <person name="Saunders E."/>
            <person name="Lapidus A."/>
            <person name="Nolan M."/>
            <person name="Lucas S."/>
            <person name="Hammon N."/>
            <person name="Deshpande S."/>
            <person name="Cheng J.F."/>
            <person name="Han C."/>
            <person name="Tapia R."/>
            <person name="Goodwin L.A."/>
            <person name="Pitluck S."/>
            <person name="Liolios K."/>
            <person name="Pagani I."/>
            <person name="Ivanova N."/>
            <person name="Mikhailova N."/>
            <person name="Pati A."/>
            <person name="Palaniappan K."/>
            <person name="Land M."/>
            <person name="Pan C."/>
            <person name="Rohde M."/>
            <person name="Pukall R."/>
            <person name="Goker M."/>
            <person name="Detter J.C."/>
            <person name="Woyke T."/>
            <person name="Bristow J."/>
            <person name="Eisen J.A."/>
            <person name="Markowitz V."/>
            <person name="Hugenholtz P."/>
            <person name="Kyrpides N.C."/>
            <person name="Klenk H.P."/>
            <person name="Mavromatis K."/>
        </authorList>
    </citation>
    <scope>NUCLEOTIDE SEQUENCE [LARGE SCALE GENOMIC DNA]</scope>
    <source>
        <strain evidence="2">ATCC 700253 / DSM 10332 / NAL</strain>
    </source>
</reference>
<gene>
    <name evidence="1" type="ordered locus">Sulac_0574</name>
</gene>